<protein>
    <submittedName>
        <fullName evidence="1">Uncharacterized protein</fullName>
    </submittedName>
</protein>
<organism evidence="1 2">
    <name type="scientific">Eumeta variegata</name>
    <name type="common">Bagworm moth</name>
    <name type="synonym">Eumeta japonica</name>
    <dbReference type="NCBI Taxonomy" id="151549"/>
    <lineage>
        <taxon>Eukaryota</taxon>
        <taxon>Metazoa</taxon>
        <taxon>Ecdysozoa</taxon>
        <taxon>Arthropoda</taxon>
        <taxon>Hexapoda</taxon>
        <taxon>Insecta</taxon>
        <taxon>Pterygota</taxon>
        <taxon>Neoptera</taxon>
        <taxon>Endopterygota</taxon>
        <taxon>Lepidoptera</taxon>
        <taxon>Glossata</taxon>
        <taxon>Ditrysia</taxon>
        <taxon>Tineoidea</taxon>
        <taxon>Psychidae</taxon>
        <taxon>Oiketicinae</taxon>
        <taxon>Eumeta</taxon>
    </lineage>
</organism>
<evidence type="ECO:0000313" key="2">
    <source>
        <dbReference type="Proteomes" id="UP000299102"/>
    </source>
</evidence>
<keyword evidence="2" id="KW-1185">Reference proteome</keyword>
<gene>
    <name evidence="1" type="ORF">EVAR_10493_1</name>
</gene>
<sequence>MRDGKFSSAFVVLRPTTAPFTSPSYALPSKGFYPLNNVYKIIPIGAVPPKTGVQKNEGYIVICVDGQTGERPDGWLELKARSESGPRAGQELRSRAEPKIGLALELKTRLLLGQVVGPISKIE</sequence>
<name>A0A4C1TKG4_EUMVA</name>
<dbReference type="AlphaFoldDB" id="A0A4C1TKG4"/>
<accession>A0A4C1TKG4</accession>
<dbReference type="EMBL" id="BGZK01000060">
    <property type="protein sequence ID" value="GBP13927.1"/>
    <property type="molecule type" value="Genomic_DNA"/>
</dbReference>
<evidence type="ECO:0000313" key="1">
    <source>
        <dbReference type="EMBL" id="GBP13927.1"/>
    </source>
</evidence>
<reference evidence="1 2" key="1">
    <citation type="journal article" date="2019" name="Commun. Biol.">
        <title>The bagworm genome reveals a unique fibroin gene that provides high tensile strength.</title>
        <authorList>
            <person name="Kono N."/>
            <person name="Nakamura H."/>
            <person name="Ohtoshi R."/>
            <person name="Tomita M."/>
            <person name="Numata K."/>
            <person name="Arakawa K."/>
        </authorList>
    </citation>
    <scope>NUCLEOTIDE SEQUENCE [LARGE SCALE GENOMIC DNA]</scope>
</reference>
<proteinExistence type="predicted"/>
<comment type="caution">
    <text evidence="1">The sequence shown here is derived from an EMBL/GenBank/DDBJ whole genome shotgun (WGS) entry which is preliminary data.</text>
</comment>
<dbReference type="Proteomes" id="UP000299102">
    <property type="component" value="Unassembled WGS sequence"/>
</dbReference>